<keyword evidence="2" id="KW-1185">Reference proteome</keyword>
<reference evidence="1" key="1">
    <citation type="journal article" date="2014" name="Int. J. Syst. Evol. Microbiol.">
        <title>Complete genome sequence of Corynebacterium casei LMG S-19264T (=DSM 44701T), isolated from a smear-ripened cheese.</title>
        <authorList>
            <consortium name="US DOE Joint Genome Institute (JGI-PGF)"/>
            <person name="Walter F."/>
            <person name="Albersmeier A."/>
            <person name="Kalinowski J."/>
            <person name="Ruckert C."/>
        </authorList>
    </citation>
    <scope>NUCLEOTIDE SEQUENCE</scope>
    <source>
        <strain evidence="1">CCM 7664</strain>
    </source>
</reference>
<dbReference type="Proteomes" id="UP000627205">
    <property type="component" value="Unassembled WGS sequence"/>
</dbReference>
<organism evidence="1 2">
    <name type="scientific">Oxalicibacterium solurbis</name>
    <dbReference type="NCBI Taxonomy" id="69280"/>
    <lineage>
        <taxon>Bacteria</taxon>
        <taxon>Pseudomonadati</taxon>
        <taxon>Pseudomonadota</taxon>
        <taxon>Betaproteobacteria</taxon>
        <taxon>Burkholderiales</taxon>
        <taxon>Oxalobacteraceae</taxon>
        <taxon>Oxalicibacterium</taxon>
    </lineage>
</organism>
<protein>
    <submittedName>
        <fullName evidence="1">NAD-dependent formate dehydrogenase</fullName>
    </submittedName>
</protein>
<dbReference type="RefSeq" id="WP_188421827.1">
    <property type="nucleotide sequence ID" value="NZ_BMDP01000003.1"/>
</dbReference>
<proteinExistence type="predicted"/>
<dbReference type="InterPro" id="IPR021074">
    <property type="entry name" value="Formate_DH_dsu"/>
</dbReference>
<sequence>MSGKNIDNLVSMANQIGDFFAPMKDHRKSMDEIAGHLKRSWDPRMRTALMNHVEQHDGEGLRPIVLEAVRTHKMI</sequence>
<comment type="caution">
    <text evidence="1">The sequence shown here is derived from an EMBL/GenBank/DDBJ whole genome shotgun (WGS) entry which is preliminary data.</text>
</comment>
<dbReference type="Pfam" id="PF11390">
    <property type="entry name" value="FdsD"/>
    <property type="match status" value="1"/>
</dbReference>
<dbReference type="AlphaFoldDB" id="A0A8J3AY96"/>
<reference evidence="1" key="2">
    <citation type="submission" date="2020-09" db="EMBL/GenBank/DDBJ databases">
        <authorList>
            <person name="Sun Q."/>
            <person name="Sedlacek I."/>
        </authorList>
    </citation>
    <scope>NUCLEOTIDE SEQUENCE</scope>
    <source>
        <strain evidence="1">CCM 7664</strain>
    </source>
</reference>
<dbReference type="EMBL" id="BMDP01000003">
    <property type="protein sequence ID" value="GGI55102.1"/>
    <property type="molecule type" value="Genomic_DNA"/>
</dbReference>
<name>A0A8J3AY96_9BURK</name>
<accession>A0A8J3AY96</accession>
<evidence type="ECO:0000313" key="1">
    <source>
        <dbReference type="EMBL" id="GGI55102.1"/>
    </source>
</evidence>
<gene>
    <name evidence="1" type="ORF">GCM10011430_22760</name>
</gene>
<evidence type="ECO:0000313" key="2">
    <source>
        <dbReference type="Proteomes" id="UP000627205"/>
    </source>
</evidence>